<dbReference type="InterPro" id="IPR034505">
    <property type="entry name" value="Coproporphyrinogen-III_oxidase"/>
</dbReference>
<reference evidence="13 14" key="1">
    <citation type="submission" date="2018-07" db="EMBL/GenBank/DDBJ databases">
        <title>Genomic Encyclopedia of Type Strains, Phase IV (KMG-IV): sequencing the most valuable type-strain genomes for metagenomic binning, comparative biology and taxonomic classification.</title>
        <authorList>
            <person name="Goeker M."/>
        </authorList>
    </citation>
    <scope>NUCLEOTIDE SEQUENCE [LARGE SCALE GENOMIC DNA]</scope>
    <source>
        <strain evidence="13 14">DSM 5603</strain>
    </source>
</reference>
<evidence type="ECO:0000313" key="13">
    <source>
        <dbReference type="EMBL" id="RDI38752.1"/>
    </source>
</evidence>
<evidence type="ECO:0000256" key="2">
    <source>
        <dbReference type="ARBA" id="ARBA00006100"/>
    </source>
</evidence>
<evidence type="ECO:0000256" key="6">
    <source>
        <dbReference type="ARBA" id="ARBA00022723"/>
    </source>
</evidence>
<comment type="similarity">
    <text evidence="2">Belongs to the anaerobic coproporphyrinogen-III oxidase family. HemW subfamily.</text>
</comment>
<evidence type="ECO:0000256" key="8">
    <source>
        <dbReference type="ARBA" id="ARBA00023014"/>
    </source>
</evidence>
<dbReference type="EMBL" id="JABEQI010000003">
    <property type="protein sequence ID" value="MBB2186216.1"/>
    <property type="molecule type" value="Genomic_DNA"/>
</dbReference>
<keyword evidence="10" id="KW-0963">Cytoplasm</keyword>
<keyword evidence="7 10" id="KW-0408">Iron</keyword>
<evidence type="ECO:0000313" key="14">
    <source>
        <dbReference type="Proteomes" id="UP000254958"/>
    </source>
</evidence>
<dbReference type="Proteomes" id="UP000254958">
    <property type="component" value="Unassembled WGS sequence"/>
</dbReference>
<dbReference type="InterPro" id="IPR010723">
    <property type="entry name" value="HemN_C"/>
</dbReference>
<comment type="function">
    <text evidence="10">Probably acts as a heme chaperone, transferring heme to an unknown acceptor. Binds one molecule of heme per monomer, possibly covalently. Binds 1 [4Fe-4S] cluster. The cluster is coordinated with 3 cysteines and an exchangeable S-adenosyl-L-methionine.</text>
</comment>
<comment type="caution">
    <text evidence="13">The sequence shown here is derived from an EMBL/GenBank/DDBJ whole genome shotgun (WGS) entry which is preliminary data.</text>
</comment>
<dbReference type="SFLD" id="SFLDF00562">
    <property type="entry name" value="HemN-like__clustered_with_heat"/>
    <property type="match status" value="1"/>
</dbReference>
<keyword evidence="4 10" id="KW-0349">Heme</keyword>
<dbReference type="RefSeq" id="WP_114726885.1">
    <property type="nucleotide sequence ID" value="NZ_BJMI01000002.1"/>
</dbReference>
<keyword evidence="5 10" id="KW-0949">S-adenosyl-L-methionine</keyword>
<proteinExistence type="inferred from homology"/>
<organism evidence="13 14">
    <name type="scientific">Gluconacetobacter liquefaciens</name>
    <name type="common">Acetobacter liquefaciens</name>
    <dbReference type="NCBI Taxonomy" id="89584"/>
    <lineage>
        <taxon>Bacteria</taxon>
        <taxon>Pseudomonadati</taxon>
        <taxon>Pseudomonadota</taxon>
        <taxon>Alphaproteobacteria</taxon>
        <taxon>Acetobacterales</taxon>
        <taxon>Acetobacteraceae</taxon>
        <taxon>Gluconacetobacter</taxon>
    </lineage>
</organism>
<dbReference type="PROSITE" id="PS51918">
    <property type="entry name" value="RADICAL_SAM"/>
    <property type="match status" value="1"/>
</dbReference>
<dbReference type="SMART" id="SM00729">
    <property type="entry name" value="Elp3"/>
    <property type="match status" value="1"/>
</dbReference>
<evidence type="ECO:0000256" key="1">
    <source>
        <dbReference type="ARBA" id="ARBA00001966"/>
    </source>
</evidence>
<dbReference type="InterPro" id="IPR006638">
    <property type="entry name" value="Elp3/MiaA/NifB-like_rSAM"/>
</dbReference>
<dbReference type="Pfam" id="PF06969">
    <property type="entry name" value="HemN_C"/>
    <property type="match status" value="1"/>
</dbReference>
<dbReference type="Pfam" id="PF04055">
    <property type="entry name" value="Radical_SAM"/>
    <property type="match status" value="1"/>
</dbReference>
<reference evidence="12 15" key="2">
    <citation type="submission" date="2020-04" db="EMBL/GenBank/DDBJ databases">
        <title>Description of novel Gluconacetobacter.</title>
        <authorList>
            <person name="Sombolestani A."/>
        </authorList>
    </citation>
    <scope>NUCLEOTIDE SEQUENCE [LARGE SCALE GENOMIC DNA]</scope>
    <source>
        <strain evidence="12 15">LMG 1382</strain>
    </source>
</reference>
<dbReference type="SUPFAM" id="SSF102114">
    <property type="entry name" value="Radical SAM enzymes"/>
    <property type="match status" value="1"/>
</dbReference>
<evidence type="ECO:0000256" key="10">
    <source>
        <dbReference type="RuleBase" id="RU364116"/>
    </source>
</evidence>
<dbReference type="InterPro" id="IPR058240">
    <property type="entry name" value="rSAM_sf"/>
</dbReference>
<keyword evidence="6 10" id="KW-0479">Metal-binding</keyword>
<dbReference type="Proteomes" id="UP000562982">
    <property type="component" value="Unassembled WGS sequence"/>
</dbReference>
<feature type="domain" description="Radical SAM core" evidence="11">
    <location>
        <begin position="9"/>
        <end position="247"/>
    </location>
</feature>
<dbReference type="GO" id="GO:0005737">
    <property type="term" value="C:cytoplasm"/>
    <property type="evidence" value="ECO:0007669"/>
    <property type="project" value="UniProtKB-SubCell"/>
</dbReference>
<dbReference type="NCBIfam" id="TIGR00539">
    <property type="entry name" value="hemN_rel"/>
    <property type="match status" value="1"/>
</dbReference>
<dbReference type="SFLD" id="SFLDG01065">
    <property type="entry name" value="anaerobic_coproporphyrinogen-I"/>
    <property type="match status" value="1"/>
</dbReference>
<dbReference type="EMBL" id="QQAW01000003">
    <property type="protein sequence ID" value="RDI38752.1"/>
    <property type="molecule type" value="Genomic_DNA"/>
</dbReference>
<evidence type="ECO:0000256" key="5">
    <source>
        <dbReference type="ARBA" id="ARBA00022691"/>
    </source>
</evidence>
<comment type="subcellular location">
    <subcellularLocation>
        <location evidence="10">Cytoplasm</location>
    </subcellularLocation>
</comment>
<dbReference type="GO" id="GO:0006779">
    <property type="term" value="P:porphyrin-containing compound biosynthetic process"/>
    <property type="evidence" value="ECO:0007669"/>
    <property type="project" value="InterPro"/>
</dbReference>
<dbReference type="GO" id="GO:0046872">
    <property type="term" value="F:metal ion binding"/>
    <property type="evidence" value="ECO:0007669"/>
    <property type="project" value="UniProtKB-UniRule"/>
</dbReference>
<dbReference type="Gene3D" id="3.20.20.70">
    <property type="entry name" value="Aldolase class I"/>
    <property type="match status" value="1"/>
</dbReference>
<dbReference type="SFLD" id="SFLDF00288">
    <property type="entry name" value="HemN-like__clustered_with_nucl"/>
    <property type="match status" value="1"/>
</dbReference>
<evidence type="ECO:0000259" key="11">
    <source>
        <dbReference type="PROSITE" id="PS51918"/>
    </source>
</evidence>
<dbReference type="GO" id="GO:0051539">
    <property type="term" value="F:4 iron, 4 sulfur cluster binding"/>
    <property type="evidence" value="ECO:0007669"/>
    <property type="project" value="UniProtKB-UniRule"/>
</dbReference>
<evidence type="ECO:0000313" key="12">
    <source>
        <dbReference type="EMBL" id="MBB2186216.1"/>
    </source>
</evidence>
<evidence type="ECO:0000256" key="9">
    <source>
        <dbReference type="ARBA" id="ARBA00023186"/>
    </source>
</evidence>
<comment type="cofactor">
    <cofactor evidence="1">
        <name>[4Fe-4S] cluster</name>
        <dbReference type="ChEBI" id="CHEBI:49883"/>
    </cofactor>
</comment>
<dbReference type="InterPro" id="IPR004559">
    <property type="entry name" value="HemW-like"/>
</dbReference>
<dbReference type="PANTHER" id="PTHR13932:SF5">
    <property type="entry name" value="RADICAL S-ADENOSYL METHIONINE DOMAIN-CONTAINING PROTEIN 1, MITOCHONDRIAL"/>
    <property type="match status" value="1"/>
</dbReference>
<evidence type="ECO:0000256" key="7">
    <source>
        <dbReference type="ARBA" id="ARBA00023004"/>
    </source>
</evidence>
<evidence type="ECO:0000256" key="4">
    <source>
        <dbReference type="ARBA" id="ARBA00022617"/>
    </source>
</evidence>
<gene>
    <name evidence="13" type="ORF">C7453_103213</name>
    <name evidence="12" type="ORF">HLH32_07420</name>
</gene>
<dbReference type="SFLD" id="SFLDS00029">
    <property type="entry name" value="Radical_SAM"/>
    <property type="match status" value="1"/>
</dbReference>
<dbReference type="OrthoDB" id="9808022at2"/>
<dbReference type="GO" id="GO:0004109">
    <property type="term" value="F:coproporphyrinogen oxidase activity"/>
    <property type="evidence" value="ECO:0007669"/>
    <property type="project" value="InterPro"/>
</dbReference>
<keyword evidence="14" id="KW-1185">Reference proteome</keyword>
<evidence type="ECO:0000313" key="15">
    <source>
        <dbReference type="Proteomes" id="UP000562982"/>
    </source>
</evidence>
<name>A0A370G4N9_GLULI</name>
<sequence length="400" mass="43597">MPSDAQAPANEGAPLALYVHWPFCLAKCPYCDFNSHVRDTIPQARFSAALRRELAHEAARLTEDGPRRLGSIFFGGGTPSLMAPETVAALIADARSLFATAPDLEITLEANPTSVEIERLRAFRNAGINRVSLGIQSLDDDALHLLGRQHSAGQAIAALETARDLFGRISFDLIYARPNQSPAAWRAELNQALALVSDHLSLYQLTIEPGTRFEGLHRQGLLTLPDEDSGALMYEETATVAAGHGLAAYEVSNYARPGAESRHNLTYWRYDDYLGIGPGAHGRTTLADGLHATRRHRAPEPWTERVERTGSGLMQDDILTSRDRAREMLLMGLRLTEGVPEARFAQRTGMAMKDALDPTILAAALGEGYLVRDETIQGAVLRATNAGRLRLEALLGAMVL</sequence>
<dbReference type="InterPro" id="IPR007197">
    <property type="entry name" value="rSAM"/>
</dbReference>
<dbReference type="PANTHER" id="PTHR13932">
    <property type="entry name" value="COPROPORPHYRINIGEN III OXIDASE"/>
    <property type="match status" value="1"/>
</dbReference>
<keyword evidence="10" id="KW-0004">4Fe-4S</keyword>
<protein>
    <recommendedName>
        <fullName evidence="3 10">Heme chaperone HemW</fullName>
    </recommendedName>
</protein>
<keyword evidence="8 10" id="KW-0411">Iron-sulfur</keyword>
<evidence type="ECO:0000256" key="3">
    <source>
        <dbReference type="ARBA" id="ARBA00017228"/>
    </source>
</evidence>
<dbReference type="CDD" id="cd01335">
    <property type="entry name" value="Radical_SAM"/>
    <property type="match status" value="1"/>
</dbReference>
<keyword evidence="9 10" id="KW-0143">Chaperone</keyword>
<dbReference type="InterPro" id="IPR013785">
    <property type="entry name" value="Aldolase_TIM"/>
</dbReference>
<accession>A0A370G4N9</accession>
<dbReference type="AlphaFoldDB" id="A0A370G4N9"/>